<feature type="region of interest" description="Disordered" evidence="1">
    <location>
        <begin position="1"/>
        <end position="20"/>
    </location>
</feature>
<evidence type="ECO:0000313" key="3">
    <source>
        <dbReference type="Proteomes" id="UP000735302"/>
    </source>
</evidence>
<protein>
    <submittedName>
        <fullName evidence="2">Uncharacterized protein</fullName>
    </submittedName>
</protein>
<reference evidence="2 3" key="1">
    <citation type="journal article" date="2021" name="Elife">
        <title>Chloroplast acquisition without the gene transfer in kleptoplastic sea slugs, Plakobranchus ocellatus.</title>
        <authorList>
            <person name="Maeda T."/>
            <person name="Takahashi S."/>
            <person name="Yoshida T."/>
            <person name="Shimamura S."/>
            <person name="Takaki Y."/>
            <person name="Nagai Y."/>
            <person name="Toyoda A."/>
            <person name="Suzuki Y."/>
            <person name="Arimoto A."/>
            <person name="Ishii H."/>
            <person name="Satoh N."/>
            <person name="Nishiyama T."/>
            <person name="Hasebe M."/>
            <person name="Maruyama T."/>
            <person name="Minagawa J."/>
            <person name="Obokata J."/>
            <person name="Shigenobu S."/>
        </authorList>
    </citation>
    <scope>NUCLEOTIDE SEQUENCE [LARGE SCALE GENOMIC DNA]</scope>
</reference>
<keyword evidence="3" id="KW-1185">Reference proteome</keyword>
<name>A0AAV4CZ38_9GAST</name>
<accession>A0AAV4CZ38</accession>
<gene>
    <name evidence="2" type="ORF">PoB_006371600</name>
</gene>
<proteinExistence type="predicted"/>
<evidence type="ECO:0000256" key="1">
    <source>
        <dbReference type="SAM" id="MobiDB-lite"/>
    </source>
</evidence>
<sequence>MSSSFVVSNPGNGISTSTHSISPTWRYRRSQLALPRLSCSMHILRESWTKEIQEPEVKSNYQYVLNLWQQQIALEELHKAQTGQKLYYDCVVRRRNFA</sequence>
<evidence type="ECO:0000313" key="2">
    <source>
        <dbReference type="EMBL" id="GFO37211.1"/>
    </source>
</evidence>
<dbReference type="AlphaFoldDB" id="A0AAV4CZ38"/>
<dbReference type="EMBL" id="BLXT01007182">
    <property type="protein sequence ID" value="GFO37211.1"/>
    <property type="molecule type" value="Genomic_DNA"/>
</dbReference>
<organism evidence="2 3">
    <name type="scientific">Plakobranchus ocellatus</name>
    <dbReference type="NCBI Taxonomy" id="259542"/>
    <lineage>
        <taxon>Eukaryota</taxon>
        <taxon>Metazoa</taxon>
        <taxon>Spiralia</taxon>
        <taxon>Lophotrochozoa</taxon>
        <taxon>Mollusca</taxon>
        <taxon>Gastropoda</taxon>
        <taxon>Heterobranchia</taxon>
        <taxon>Euthyneura</taxon>
        <taxon>Panpulmonata</taxon>
        <taxon>Sacoglossa</taxon>
        <taxon>Placobranchoidea</taxon>
        <taxon>Plakobranchidae</taxon>
        <taxon>Plakobranchus</taxon>
    </lineage>
</organism>
<dbReference type="Proteomes" id="UP000735302">
    <property type="component" value="Unassembled WGS sequence"/>
</dbReference>
<comment type="caution">
    <text evidence="2">The sequence shown here is derived from an EMBL/GenBank/DDBJ whole genome shotgun (WGS) entry which is preliminary data.</text>
</comment>